<dbReference type="CDD" id="cd01561">
    <property type="entry name" value="CBS_like"/>
    <property type="match status" value="1"/>
</dbReference>
<dbReference type="Gene3D" id="3.40.50.1100">
    <property type="match status" value="3"/>
</dbReference>
<accession>A0ABX7S8S1</accession>
<dbReference type="SUPFAM" id="SSF53686">
    <property type="entry name" value="Tryptophan synthase beta subunit-like PLP-dependent enzymes"/>
    <property type="match status" value="1"/>
</dbReference>
<proteinExistence type="predicted"/>
<gene>
    <name evidence="4" type="ORF">JYK00_08115</name>
</gene>
<evidence type="ECO:0000256" key="1">
    <source>
        <dbReference type="ARBA" id="ARBA00001933"/>
    </source>
</evidence>
<dbReference type="PANTHER" id="PTHR10314">
    <property type="entry name" value="CYSTATHIONINE BETA-SYNTHASE"/>
    <property type="match status" value="1"/>
</dbReference>
<dbReference type="Proteomes" id="UP000671862">
    <property type="component" value="Chromosome"/>
</dbReference>
<evidence type="ECO:0000313" key="5">
    <source>
        <dbReference type="Proteomes" id="UP000671862"/>
    </source>
</evidence>
<feature type="domain" description="Tryptophan synthase beta chain-like PALP" evidence="3">
    <location>
        <begin position="16"/>
        <end position="356"/>
    </location>
</feature>
<comment type="cofactor">
    <cofactor evidence="1">
        <name>pyridoxal 5'-phosphate</name>
        <dbReference type="ChEBI" id="CHEBI:597326"/>
    </cofactor>
</comment>
<dbReference type="PROSITE" id="PS00901">
    <property type="entry name" value="CYS_SYNTHASE"/>
    <property type="match status" value="1"/>
</dbReference>
<evidence type="ECO:0000313" key="4">
    <source>
        <dbReference type="EMBL" id="QTA37681.1"/>
    </source>
</evidence>
<reference evidence="4 5" key="1">
    <citation type="submission" date="2021-03" db="EMBL/GenBank/DDBJ databases">
        <title>Thermosipho ferrireducens sp.nov., an anaerobic thermophilic iron-reducing bacterium isolated from a deep-sea hydrothermal sulfide deposits.</title>
        <authorList>
            <person name="Zeng X."/>
            <person name="Chen Y."/>
            <person name="Shao Z."/>
        </authorList>
    </citation>
    <scope>NUCLEOTIDE SEQUENCE [LARGE SCALE GENOMIC DNA]</scope>
    <source>
        <strain evidence="4 5">JL129W03</strain>
    </source>
</reference>
<sequence length="388" mass="43379">MISNVKSGIYDNVVEIIGKTPIIRLKKIEEYFKVENEIYVKAEFLNPGGSIKDRIGKYILENAEVEGKIDKGSVIIEPTSGNTGVGLALYAISKGYKTVFTMPSKVSLEKELLLKALGAFIVRTPTDIKPEAPNSYYKVAEVIRNLIIKKQKFLNDNELSEIVSYVQQLVRENKLDKLQNILNEKVENALFAYIPNQYSNKYNPLTHYEFTAREVWEQFNGKIDYVFAGVGTGGTITGMSMYLKEVGTVKVVGIDPVGSIYNLVKNGMKIEEALKQAHTYLVEGIGEDIIPATVNLDLVDDIVVVNDQQSFSMTRFLAKAEGILAGGSSGSVLFGALKYLKEKNVKGKKVVLIFPDTGRNYLTKVYNDEWLLKHNLEIDDEKILEVLL</sequence>
<dbReference type="EMBL" id="CP071446">
    <property type="protein sequence ID" value="QTA37681.1"/>
    <property type="molecule type" value="Genomic_DNA"/>
</dbReference>
<dbReference type="InterPro" id="IPR036052">
    <property type="entry name" value="TrpB-like_PALP_sf"/>
</dbReference>
<evidence type="ECO:0000256" key="2">
    <source>
        <dbReference type="ARBA" id="ARBA00022898"/>
    </source>
</evidence>
<organism evidence="4 5">
    <name type="scientific">Thermosipho ferrireducens</name>
    <dbReference type="NCBI Taxonomy" id="2571116"/>
    <lineage>
        <taxon>Bacteria</taxon>
        <taxon>Thermotogati</taxon>
        <taxon>Thermotogota</taxon>
        <taxon>Thermotogae</taxon>
        <taxon>Thermotogales</taxon>
        <taxon>Fervidobacteriaceae</taxon>
        <taxon>Thermosipho</taxon>
    </lineage>
</organism>
<dbReference type="RefSeq" id="WP_207566405.1">
    <property type="nucleotide sequence ID" value="NZ_CP071446.1"/>
</dbReference>
<keyword evidence="5" id="KW-1185">Reference proteome</keyword>
<dbReference type="InterPro" id="IPR050214">
    <property type="entry name" value="Cys_Synth/Cystath_Beta-Synth"/>
</dbReference>
<protein>
    <submittedName>
        <fullName evidence="4">Pyridoxal-phosphate dependent enzyme</fullName>
    </submittedName>
</protein>
<dbReference type="InterPro" id="IPR001926">
    <property type="entry name" value="TrpB-like_PALP"/>
</dbReference>
<dbReference type="InterPro" id="IPR001216">
    <property type="entry name" value="P-phosphate_BS"/>
</dbReference>
<evidence type="ECO:0000259" key="3">
    <source>
        <dbReference type="Pfam" id="PF00291"/>
    </source>
</evidence>
<keyword evidence="2" id="KW-0663">Pyridoxal phosphate</keyword>
<name>A0ABX7S8S1_9BACT</name>
<dbReference type="Pfam" id="PF00291">
    <property type="entry name" value="PALP"/>
    <property type="match status" value="1"/>
</dbReference>